<organism evidence="1 2">
    <name type="scientific">Eretmocerus hayati</name>
    <dbReference type="NCBI Taxonomy" id="131215"/>
    <lineage>
        <taxon>Eukaryota</taxon>
        <taxon>Metazoa</taxon>
        <taxon>Ecdysozoa</taxon>
        <taxon>Arthropoda</taxon>
        <taxon>Hexapoda</taxon>
        <taxon>Insecta</taxon>
        <taxon>Pterygota</taxon>
        <taxon>Neoptera</taxon>
        <taxon>Endopterygota</taxon>
        <taxon>Hymenoptera</taxon>
        <taxon>Apocrita</taxon>
        <taxon>Proctotrupomorpha</taxon>
        <taxon>Chalcidoidea</taxon>
        <taxon>Aphelinidae</taxon>
        <taxon>Aphelininae</taxon>
        <taxon>Eretmocerus</taxon>
    </lineage>
</organism>
<reference evidence="1" key="1">
    <citation type="submission" date="2023-04" db="EMBL/GenBank/DDBJ databases">
        <title>A chromosome-level genome assembly of the parasitoid wasp Eretmocerus hayati.</title>
        <authorList>
            <person name="Zhong Y."/>
            <person name="Liu S."/>
            <person name="Liu Y."/>
        </authorList>
    </citation>
    <scope>NUCLEOTIDE SEQUENCE</scope>
    <source>
        <strain evidence="1">ZJU_SS_LIU_2023</strain>
    </source>
</reference>
<evidence type="ECO:0000313" key="2">
    <source>
        <dbReference type="Proteomes" id="UP001239111"/>
    </source>
</evidence>
<gene>
    <name evidence="1" type="ORF">QAD02_009532</name>
</gene>
<protein>
    <submittedName>
        <fullName evidence="1">Uncharacterized protein</fullName>
    </submittedName>
</protein>
<dbReference type="EMBL" id="CM056744">
    <property type="protein sequence ID" value="KAJ8667869.1"/>
    <property type="molecule type" value="Genomic_DNA"/>
</dbReference>
<proteinExistence type="predicted"/>
<sequence length="120" mass="12437">MQAVVITANSRCDAAQGDGAFGVGASTSTTPSAPAYGSVGEKFDVLVSDLGMKTLPSVPDERAKAAQGVPNSDMPSLNDNSDSIIVELVFQPGEGHDKCNKAMAWAEEAEHIFDDLPATP</sequence>
<keyword evidence="2" id="KW-1185">Reference proteome</keyword>
<evidence type="ECO:0000313" key="1">
    <source>
        <dbReference type="EMBL" id="KAJ8667869.1"/>
    </source>
</evidence>
<name>A0ACC2N9H9_9HYME</name>
<dbReference type="Proteomes" id="UP001239111">
    <property type="component" value="Chromosome 4"/>
</dbReference>
<comment type="caution">
    <text evidence="1">The sequence shown here is derived from an EMBL/GenBank/DDBJ whole genome shotgun (WGS) entry which is preliminary data.</text>
</comment>
<accession>A0ACC2N9H9</accession>